<dbReference type="NCBIfam" id="NF009682">
    <property type="entry name" value="PRK13203.1"/>
    <property type="match status" value="1"/>
</dbReference>
<dbReference type="AlphaFoldDB" id="A0A979GU18"/>
<dbReference type="EMBL" id="CP001699">
    <property type="protein sequence ID" value="ACU58970.1"/>
    <property type="molecule type" value="Genomic_DNA"/>
</dbReference>
<dbReference type="EC" id="3.5.1.5" evidence="3"/>
<evidence type="ECO:0000256" key="1">
    <source>
        <dbReference type="ARBA" id="ARBA00022801"/>
    </source>
</evidence>
<keyword evidence="3" id="KW-0963">Cytoplasm</keyword>
<dbReference type="Gene3D" id="2.10.150.10">
    <property type="entry name" value="Urease, beta subunit"/>
    <property type="match status" value="1"/>
</dbReference>
<evidence type="ECO:0000313" key="5">
    <source>
        <dbReference type="Proteomes" id="UP000002215"/>
    </source>
</evidence>
<evidence type="ECO:0000313" key="4">
    <source>
        <dbReference type="EMBL" id="ACU58970.1"/>
    </source>
</evidence>
<reference evidence="5" key="1">
    <citation type="submission" date="2009-08" db="EMBL/GenBank/DDBJ databases">
        <title>The complete genome of Chitinophaga pinensis DSM 2588.</title>
        <authorList>
            <consortium name="US DOE Joint Genome Institute (JGI-PGF)"/>
            <person name="Lucas S."/>
            <person name="Copeland A."/>
            <person name="Lapidus A."/>
            <person name="Glavina del Rio T."/>
            <person name="Dalin E."/>
            <person name="Tice H."/>
            <person name="Bruce D."/>
            <person name="Goodwin L."/>
            <person name="Pitluck S."/>
            <person name="Kyrpides N."/>
            <person name="Mavromatis K."/>
            <person name="Ivanova N."/>
            <person name="Mikhailova N."/>
            <person name="Sims D."/>
            <person name="Meinche L."/>
            <person name="Brettin T."/>
            <person name="Detter J.C."/>
            <person name="Han C."/>
            <person name="Larimer F."/>
            <person name="Land M."/>
            <person name="Hauser L."/>
            <person name="Markowitz V."/>
            <person name="Cheng J.-F."/>
            <person name="Hugenholtz P."/>
            <person name="Woyke T."/>
            <person name="Wu D."/>
            <person name="Spring S."/>
            <person name="Klenk H.-P."/>
            <person name="Eisen J.A."/>
        </authorList>
    </citation>
    <scope>NUCLEOTIDE SEQUENCE [LARGE SCALE GENOMIC DNA]</scope>
    <source>
        <strain evidence="5">ATCC 43595 / DSM 2588 / LMG 13176 / NBRC 15968 / NCIMB 11800 / UQM 2034</strain>
    </source>
</reference>
<dbReference type="SUPFAM" id="SSF51278">
    <property type="entry name" value="Urease, beta-subunit"/>
    <property type="match status" value="1"/>
</dbReference>
<dbReference type="HAMAP" id="MF_01954">
    <property type="entry name" value="Urease_beta"/>
    <property type="match status" value="1"/>
</dbReference>
<dbReference type="Proteomes" id="UP000002215">
    <property type="component" value="Chromosome"/>
</dbReference>
<accession>A0A979GU18</accession>
<evidence type="ECO:0000256" key="2">
    <source>
        <dbReference type="ARBA" id="ARBA00047778"/>
    </source>
</evidence>
<comment type="similarity">
    <text evidence="3">Belongs to the urease beta subunit family.</text>
</comment>
<dbReference type="FunFam" id="2.10.150.10:FF:000001">
    <property type="entry name" value="Urease subunit beta"/>
    <property type="match status" value="1"/>
</dbReference>
<name>A0A979GU18_CHIPD</name>
<sequence>MRMIPGEYFIAPGVIDANKGRSVASVRVVNTGDRPVQIGSHCHFFEVNRMLSFNRETAFGMRLNIAAGTAVRFEPGEEKTVELVTLGGNRRAYGMNNLVNGTTVGIEARDKAMQQVVQQQFKHQPE</sequence>
<dbReference type="PANTHER" id="PTHR33569">
    <property type="entry name" value="UREASE"/>
    <property type="match status" value="1"/>
</dbReference>
<dbReference type="PANTHER" id="PTHR33569:SF1">
    <property type="entry name" value="UREASE"/>
    <property type="match status" value="1"/>
</dbReference>
<comment type="pathway">
    <text evidence="3">Nitrogen metabolism; urea degradation; CO(2) and NH(3) from urea (urease route): step 1/1.</text>
</comment>
<dbReference type="GO" id="GO:0035550">
    <property type="term" value="C:urease complex"/>
    <property type="evidence" value="ECO:0007669"/>
    <property type="project" value="InterPro"/>
</dbReference>
<dbReference type="KEGG" id="cpi:Cpin_1473"/>
<comment type="catalytic activity">
    <reaction evidence="2 3">
        <text>urea + 2 H2O + H(+) = hydrogencarbonate + 2 NH4(+)</text>
        <dbReference type="Rhea" id="RHEA:20557"/>
        <dbReference type="ChEBI" id="CHEBI:15377"/>
        <dbReference type="ChEBI" id="CHEBI:15378"/>
        <dbReference type="ChEBI" id="CHEBI:16199"/>
        <dbReference type="ChEBI" id="CHEBI:17544"/>
        <dbReference type="ChEBI" id="CHEBI:28938"/>
        <dbReference type="EC" id="3.5.1.5"/>
    </reaction>
</comment>
<gene>
    <name evidence="3" type="primary">ureB</name>
    <name evidence="4" type="ordered locus">Cpin_1473</name>
</gene>
<proteinExistence type="inferred from homology"/>
<dbReference type="InterPro" id="IPR036461">
    <property type="entry name" value="Urease_betasu_sf"/>
</dbReference>
<evidence type="ECO:0000256" key="3">
    <source>
        <dbReference type="HAMAP-Rule" id="MF_01954"/>
    </source>
</evidence>
<dbReference type="Pfam" id="PF00699">
    <property type="entry name" value="Urease_beta"/>
    <property type="match status" value="1"/>
</dbReference>
<organism evidence="4 5">
    <name type="scientific">Chitinophaga pinensis (strain ATCC 43595 / DSM 2588 / LMG 13176 / NBRC 15968 / NCIMB 11800 / UQM 2034)</name>
    <dbReference type="NCBI Taxonomy" id="485918"/>
    <lineage>
        <taxon>Bacteria</taxon>
        <taxon>Pseudomonadati</taxon>
        <taxon>Bacteroidota</taxon>
        <taxon>Chitinophagia</taxon>
        <taxon>Chitinophagales</taxon>
        <taxon>Chitinophagaceae</taxon>
        <taxon>Chitinophaga</taxon>
    </lineage>
</organism>
<dbReference type="InterPro" id="IPR002019">
    <property type="entry name" value="Urease_beta-like"/>
</dbReference>
<comment type="subunit">
    <text evidence="3">Heterotrimer of UreA (gamma), UreB (beta) and UreC (alpha) subunits. Three heterotrimers associate to form the active enzyme.</text>
</comment>
<reference evidence="4 5" key="2">
    <citation type="journal article" date="2010" name="Stand. Genomic Sci.">
        <title>Complete genome sequence of Chitinophaga pinensis type strain (UQM 2034).</title>
        <authorList>
            <person name="Glavina Del Rio T."/>
            <person name="Abt B."/>
            <person name="Spring S."/>
            <person name="Lapidus A."/>
            <person name="Nolan M."/>
            <person name="Tice H."/>
            <person name="Copeland A."/>
            <person name="Cheng J.F."/>
            <person name="Chen F."/>
            <person name="Bruce D."/>
            <person name="Goodwin L."/>
            <person name="Pitluck S."/>
            <person name="Ivanova N."/>
            <person name="Mavromatis K."/>
            <person name="Mikhailova N."/>
            <person name="Pati A."/>
            <person name="Chen A."/>
            <person name="Palaniappan K."/>
            <person name="Land M."/>
            <person name="Hauser L."/>
            <person name="Chang Y.J."/>
            <person name="Jeffries C.D."/>
            <person name="Chain P."/>
            <person name="Saunders E."/>
            <person name="Detter J.C."/>
            <person name="Brettin T."/>
            <person name="Rohde M."/>
            <person name="Goker M."/>
            <person name="Bristow J."/>
            <person name="Eisen J.A."/>
            <person name="Markowitz V."/>
            <person name="Hugenholtz P."/>
            <person name="Kyrpides N.C."/>
            <person name="Klenk H.P."/>
            <person name="Lucas S."/>
        </authorList>
    </citation>
    <scope>NUCLEOTIDE SEQUENCE [LARGE SCALE GENOMIC DNA]</scope>
    <source>
        <strain evidence="5">ATCC 43595 / DSM 2588 / LMG 13176 / NBRC 15968 / NCIMB 11800 / UQM 2034</strain>
    </source>
</reference>
<comment type="subcellular location">
    <subcellularLocation>
        <location evidence="3">Cytoplasm</location>
    </subcellularLocation>
</comment>
<protein>
    <recommendedName>
        <fullName evidence="3">Urease subunit beta</fullName>
        <ecNumber evidence="3">3.5.1.5</ecNumber>
    </recommendedName>
    <alternativeName>
        <fullName evidence="3">Urea amidohydrolase subunit beta</fullName>
    </alternativeName>
</protein>
<keyword evidence="1 3" id="KW-0378">Hydrolase</keyword>
<dbReference type="NCBIfam" id="TIGR00192">
    <property type="entry name" value="urease_beta"/>
    <property type="match status" value="1"/>
</dbReference>
<dbReference type="GO" id="GO:0009039">
    <property type="term" value="F:urease activity"/>
    <property type="evidence" value="ECO:0007669"/>
    <property type="project" value="UniProtKB-UniRule"/>
</dbReference>
<dbReference type="InterPro" id="IPR050069">
    <property type="entry name" value="Urease_subunit"/>
</dbReference>
<dbReference type="GO" id="GO:0043419">
    <property type="term" value="P:urea catabolic process"/>
    <property type="evidence" value="ECO:0007669"/>
    <property type="project" value="UniProtKB-UniRule"/>
</dbReference>
<dbReference type="CDD" id="cd00407">
    <property type="entry name" value="Urease_beta"/>
    <property type="match status" value="1"/>
</dbReference>